<protein>
    <recommendedName>
        <fullName evidence="3">Enoyl reductase (ER) domain-containing protein</fullName>
    </recommendedName>
</protein>
<comment type="caution">
    <text evidence="4">The sequence shown here is derived from an EMBL/GenBank/DDBJ whole genome shotgun (WGS) entry which is preliminary data.</text>
</comment>
<keyword evidence="2" id="KW-0560">Oxidoreductase</keyword>
<dbReference type="SMART" id="SM00829">
    <property type="entry name" value="PKS_ER"/>
    <property type="match status" value="1"/>
</dbReference>
<evidence type="ECO:0000256" key="1">
    <source>
        <dbReference type="ARBA" id="ARBA00008072"/>
    </source>
</evidence>
<evidence type="ECO:0000256" key="2">
    <source>
        <dbReference type="ARBA" id="ARBA00023002"/>
    </source>
</evidence>
<dbReference type="GO" id="GO:0016651">
    <property type="term" value="F:oxidoreductase activity, acting on NAD(P)H"/>
    <property type="evidence" value="ECO:0007669"/>
    <property type="project" value="InterPro"/>
</dbReference>
<comment type="similarity">
    <text evidence="1">Belongs to the zinc-containing alcohol dehydrogenase family.</text>
</comment>
<dbReference type="InterPro" id="IPR047122">
    <property type="entry name" value="Trans-enoyl_RdTase-like"/>
</dbReference>
<dbReference type="InterPro" id="IPR036291">
    <property type="entry name" value="NAD(P)-bd_dom_sf"/>
</dbReference>
<dbReference type="PANTHER" id="PTHR45348:SF5">
    <property type="entry name" value="OXIDOREDUCTASE, PUTATIVE (AFU_ORTHOLOGUE AFUA_8G01420)-RELATED"/>
    <property type="match status" value="1"/>
</dbReference>
<reference evidence="5" key="1">
    <citation type="submission" date="2019-06" db="EMBL/GenBank/DDBJ databases">
        <authorList>
            <person name="Broberg M."/>
        </authorList>
    </citation>
    <scope>NUCLEOTIDE SEQUENCE [LARGE SCALE GENOMIC DNA]</scope>
</reference>
<dbReference type="PANTHER" id="PTHR45348">
    <property type="entry name" value="HYPOTHETICAL OXIDOREDUCTASE (EUROFUNG)"/>
    <property type="match status" value="1"/>
</dbReference>
<reference evidence="4 5" key="2">
    <citation type="submission" date="2021-10" db="EMBL/GenBank/DDBJ databases">
        <authorList>
            <person name="Piombo E."/>
        </authorList>
    </citation>
    <scope>NUCLEOTIDE SEQUENCE [LARGE SCALE GENOMIC DNA]</scope>
</reference>
<dbReference type="Proteomes" id="UP000754883">
    <property type="component" value="Unassembled WGS sequence"/>
</dbReference>
<dbReference type="EMBL" id="CABFNO020001379">
    <property type="protein sequence ID" value="CAG9984077.1"/>
    <property type="molecule type" value="Genomic_DNA"/>
</dbReference>
<dbReference type="SUPFAM" id="SSF51735">
    <property type="entry name" value="NAD(P)-binding Rossmann-fold domains"/>
    <property type="match status" value="1"/>
</dbReference>
<accession>A0A9N9UF00</accession>
<dbReference type="Gene3D" id="3.90.180.10">
    <property type="entry name" value="Medium-chain alcohol dehydrogenases, catalytic domain"/>
    <property type="match status" value="1"/>
</dbReference>
<gene>
    <name evidence="4" type="ORF">CBYS24578_00008577</name>
</gene>
<dbReference type="OrthoDB" id="3233595at2759"/>
<sequence length="348" mass="37477">MKEALVAPGVKVTIHDVPIPQISDPRQILIQVIVSGSNPKDWKVPYIIKTAFNQGDDIAGFVHAVGDEVTEFKVGDRVGAFHEMITPAGSFAEYAIAWEWSTFHIPKNTSFEEAATIPLAAMTSTLGLYQNLALPTPWNKAEESIPLVVYGAASAVGAFAVKLARLSNIHPLICVAGRGTAYVESLIDKTKGDTVIDYRKGDDAVIEGMKRALGGKKLLHAFDAVSEKGSYVNISKVLTHDGGKLTVVLPGKSYDELPESIEWKTTSVGRVHNEEGLESGSRQLAYAFYRLLSNGLKEGWFTPHPHEVIPGGLAGIETGLKNLKGGKASAVKYVFRIAETPGLARASL</sequence>
<dbReference type="AlphaFoldDB" id="A0A9N9UF00"/>
<evidence type="ECO:0000313" key="4">
    <source>
        <dbReference type="EMBL" id="CAG9984077.1"/>
    </source>
</evidence>
<evidence type="ECO:0000313" key="5">
    <source>
        <dbReference type="Proteomes" id="UP000754883"/>
    </source>
</evidence>
<dbReference type="SUPFAM" id="SSF50129">
    <property type="entry name" value="GroES-like"/>
    <property type="match status" value="1"/>
</dbReference>
<feature type="domain" description="Enoyl reductase (ER)" evidence="3">
    <location>
        <begin position="9"/>
        <end position="331"/>
    </location>
</feature>
<proteinExistence type="inferred from homology"/>
<dbReference type="InterPro" id="IPR020843">
    <property type="entry name" value="ER"/>
</dbReference>
<dbReference type="InterPro" id="IPR011032">
    <property type="entry name" value="GroES-like_sf"/>
</dbReference>
<dbReference type="InterPro" id="IPR013154">
    <property type="entry name" value="ADH-like_N"/>
</dbReference>
<dbReference type="Pfam" id="PF08240">
    <property type="entry name" value="ADH_N"/>
    <property type="match status" value="1"/>
</dbReference>
<keyword evidence="5" id="KW-1185">Reference proteome</keyword>
<name>A0A9N9UF00_9HYPO</name>
<evidence type="ECO:0000259" key="3">
    <source>
        <dbReference type="SMART" id="SM00829"/>
    </source>
</evidence>
<organism evidence="4 5">
    <name type="scientific">Clonostachys byssicola</name>
    <dbReference type="NCBI Taxonomy" id="160290"/>
    <lineage>
        <taxon>Eukaryota</taxon>
        <taxon>Fungi</taxon>
        <taxon>Dikarya</taxon>
        <taxon>Ascomycota</taxon>
        <taxon>Pezizomycotina</taxon>
        <taxon>Sordariomycetes</taxon>
        <taxon>Hypocreomycetidae</taxon>
        <taxon>Hypocreales</taxon>
        <taxon>Bionectriaceae</taxon>
        <taxon>Clonostachys</taxon>
    </lineage>
</organism>
<dbReference type="CDD" id="cd08249">
    <property type="entry name" value="enoyl_reductase_like"/>
    <property type="match status" value="1"/>
</dbReference>
<dbReference type="Gene3D" id="3.40.50.720">
    <property type="entry name" value="NAD(P)-binding Rossmann-like Domain"/>
    <property type="match status" value="1"/>
</dbReference>